<evidence type="ECO:0000313" key="3">
    <source>
        <dbReference type="WBParaSite" id="nRc.2.0.1.t25670-RA"/>
    </source>
</evidence>
<dbReference type="AlphaFoldDB" id="A0A915JHQ7"/>
<evidence type="ECO:0000256" key="1">
    <source>
        <dbReference type="SAM" id="MobiDB-lite"/>
    </source>
</evidence>
<dbReference type="WBParaSite" id="nRc.2.0.1.t25670-RA">
    <property type="protein sequence ID" value="nRc.2.0.1.t25670-RA"/>
    <property type="gene ID" value="nRc.2.0.1.g25670"/>
</dbReference>
<feature type="region of interest" description="Disordered" evidence="1">
    <location>
        <begin position="66"/>
        <end position="87"/>
    </location>
</feature>
<organism evidence="2 3">
    <name type="scientific">Romanomermis culicivorax</name>
    <name type="common">Nematode worm</name>
    <dbReference type="NCBI Taxonomy" id="13658"/>
    <lineage>
        <taxon>Eukaryota</taxon>
        <taxon>Metazoa</taxon>
        <taxon>Ecdysozoa</taxon>
        <taxon>Nematoda</taxon>
        <taxon>Enoplea</taxon>
        <taxon>Dorylaimia</taxon>
        <taxon>Mermithida</taxon>
        <taxon>Mermithoidea</taxon>
        <taxon>Mermithidae</taxon>
        <taxon>Romanomermis</taxon>
    </lineage>
</organism>
<sequence>MMTVESRKTSSMNFLRFLSILSIMTVFFDFAASYPSGEVASAAELRQVVDDSFADGDELQLVRHERAPPKEMTKPDIAPLRFGRKRH</sequence>
<reference evidence="3" key="1">
    <citation type="submission" date="2022-11" db="UniProtKB">
        <authorList>
            <consortium name="WormBaseParasite"/>
        </authorList>
    </citation>
    <scope>IDENTIFICATION</scope>
</reference>
<evidence type="ECO:0000313" key="2">
    <source>
        <dbReference type="Proteomes" id="UP000887565"/>
    </source>
</evidence>
<accession>A0A915JHQ7</accession>
<proteinExistence type="predicted"/>
<protein>
    <submittedName>
        <fullName evidence="3">Uncharacterized protein</fullName>
    </submittedName>
</protein>
<name>A0A915JHQ7_ROMCU</name>
<keyword evidence="2" id="KW-1185">Reference proteome</keyword>
<dbReference type="Proteomes" id="UP000887565">
    <property type="component" value="Unplaced"/>
</dbReference>